<sequence length="295" mass="33629">MVVFPQCKRVLDKVKDVVSPCVIEVISSVQFQIHPDEVEDDGEVMLIWDFNVDKINLSLTASQCSVKATIPPSINTIDSMPYLDPNIVNCNCSKSSKQGKILLSSCAANIPDLQRLSLNINEEEEEEENEEEQDVEDDLFDLDRVNSEAAELFAPENTICEVEEELFTESFTLKGSSYHEHFQNALKSCKQKMINKESVAVKLSFEPVNRRDENAILVHACPENTWKPIGYIPGVKVPKVTQAIKNKEISNMVINFIKYQYVFPIASFKYFATVTISKKGRWLKNRDTYKYNEDI</sequence>
<accession>A0A9X0CMB1</accession>
<keyword evidence="2" id="KW-1185">Reference proteome</keyword>
<dbReference type="EMBL" id="MU827304">
    <property type="protein sequence ID" value="KAJ7365171.1"/>
    <property type="molecule type" value="Genomic_DNA"/>
</dbReference>
<gene>
    <name evidence="1" type="ORF">OS493_007822</name>
</gene>
<protein>
    <submittedName>
        <fullName evidence="1">Uncharacterized protein</fullName>
    </submittedName>
</protein>
<proteinExistence type="predicted"/>
<evidence type="ECO:0000313" key="1">
    <source>
        <dbReference type="EMBL" id="KAJ7365171.1"/>
    </source>
</evidence>
<dbReference type="OrthoDB" id="6073025at2759"/>
<dbReference type="AlphaFoldDB" id="A0A9X0CMB1"/>
<evidence type="ECO:0000313" key="2">
    <source>
        <dbReference type="Proteomes" id="UP001163046"/>
    </source>
</evidence>
<organism evidence="1 2">
    <name type="scientific">Desmophyllum pertusum</name>
    <dbReference type="NCBI Taxonomy" id="174260"/>
    <lineage>
        <taxon>Eukaryota</taxon>
        <taxon>Metazoa</taxon>
        <taxon>Cnidaria</taxon>
        <taxon>Anthozoa</taxon>
        <taxon>Hexacorallia</taxon>
        <taxon>Scleractinia</taxon>
        <taxon>Caryophylliina</taxon>
        <taxon>Caryophylliidae</taxon>
        <taxon>Desmophyllum</taxon>
    </lineage>
</organism>
<name>A0A9X0CMB1_9CNID</name>
<comment type="caution">
    <text evidence="1">The sequence shown here is derived from an EMBL/GenBank/DDBJ whole genome shotgun (WGS) entry which is preliminary data.</text>
</comment>
<reference evidence="1" key="1">
    <citation type="submission" date="2023-01" db="EMBL/GenBank/DDBJ databases">
        <title>Genome assembly of the deep-sea coral Lophelia pertusa.</title>
        <authorList>
            <person name="Herrera S."/>
            <person name="Cordes E."/>
        </authorList>
    </citation>
    <scope>NUCLEOTIDE SEQUENCE</scope>
    <source>
        <strain evidence="1">USNM1676648</strain>
        <tissue evidence="1">Polyp</tissue>
    </source>
</reference>
<dbReference type="Proteomes" id="UP001163046">
    <property type="component" value="Unassembled WGS sequence"/>
</dbReference>
<dbReference type="Gene3D" id="3.30.70.2330">
    <property type="match status" value="1"/>
</dbReference>